<accession>A0A1H4N925</accession>
<dbReference type="EMBL" id="FNSD01000001">
    <property type="protein sequence ID" value="SEB91534.1"/>
    <property type="molecule type" value="Genomic_DNA"/>
</dbReference>
<dbReference type="GO" id="GO:0016491">
    <property type="term" value="F:oxidoreductase activity"/>
    <property type="evidence" value="ECO:0007669"/>
    <property type="project" value="UniProtKB-KW"/>
</dbReference>
<dbReference type="Proteomes" id="UP000182409">
    <property type="component" value="Unassembled WGS sequence"/>
</dbReference>
<dbReference type="AlphaFoldDB" id="A0A1H4N925"/>
<dbReference type="Gene3D" id="3.40.50.720">
    <property type="entry name" value="NAD(P)-binding Rossmann-like Domain"/>
    <property type="match status" value="1"/>
</dbReference>
<dbReference type="RefSeq" id="WP_074653949.1">
    <property type="nucleotide sequence ID" value="NZ_FNSD01000001.1"/>
</dbReference>
<dbReference type="OrthoDB" id="9803333at2"/>
<proteinExistence type="inferred from homology"/>
<dbReference type="InterPro" id="IPR020904">
    <property type="entry name" value="Sc_DH/Rdtase_CS"/>
</dbReference>
<dbReference type="NCBIfam" id="NF005559">
    <property type="entry name" value="PRK07231.1"/>
    <property type="match status" value="1"/>
</dbReference>
<dbReference type="InterPro" id="IPR057326">
    <property type="entry name" value="KR_dom"/>
</dbReference>
<sequence length="249" mass="25265">MGKLSGKVAVVTGASKGIGASIAEHLAAEGASVVVNYASSKSGADAVVDRITKAGGKAVAIGGSVAEPTEITKLFEETKKAYGKVDILVNNAGVFDFAPLEAITPEHFHSQFNINVLGLLLATQAALPLFPAEGGSVINISSVVATLAPAQGSVYSATKGAVDTITLSLSKELGARKIRVNSVSPGMVVTEGAISKGFIGSPFEAKAVEETPLGRTGQPDDIAAAVVFFATEDARWVTGQIVKVSGGAR</sequence>
<dbReference type="InterPro" id="IPR036291">
    <property type="entry name" value="NAD(P)-bd_dom_sf"/>
</dbReference>
<dbReference type="PRINTS" id="PR00080">
    <property type="entry name" value="SDRFAMILY"/>
</dbReference>
<dbReference type="PROSITE" id="PS00061">
    <property type="entry name" value="ADH_SHORT"/>
    <property type="match status" value="1"/>
</dbReference>
<dbReference type="PANTHER" id="PTHR43639:SF1">
    <property type="entry name" value="SHORT-CHAIN DEHYDROGENASE_REDUCTASE FAMILY PROTEIN"/>
    <property type="match status" value="1"/>
</dbReference>
<keyword evidence="2" id="KW-0560">Oxidoreductase</keyword>
<evidence type="ECO:0000313" key="4">
    <source>
        <dbReference type="EMBL" id="SEB91534.1"/>
    </source>
</evidence>
<dbReference type="PRINTS" id="PR00081">
    <property type="entry name" value="GDHRDH"/>
</dbReference>
<dbReference type="SUPFAM" id="SSF51735">
    <property type="entry name" value="NAD(P)-binding Rossmann-fold domains"/>
    <property type="match status" value="1"/>
</dbReference>
<evidence type="ECO:0000313" key="5">
    <source>
        <dbReference type="Proteomes" id="UP000182409"/>
    </source>
</evidence>
<dbReference type="PANTHER" id="PTHR43639">
    <property type="entry name" value="OXIDOREDUCTASE, SHORT-CHAIN DEHYDROGENASE/REDUCTASE FAMILY (AFU_ORTHOLOGUE AFUA_5G02870)"/>
    <property type="match status" value="1"/>
</dbReference>
<protein>
    <submittedName>
        <fullName evidence="4">3-oxoacyl-[acyl-carrier protein] reductase</fullName>
    </submittedName>
</protein>
<dbReference type="FunFam" id="3.40.50.720:FF:000084">
    <property type="entry name" value="Short-chain dehydrogenase reductase"/>
    <property type="match status" value="1"/>
</dbReference>
<dbReference type="SMART" id="SM00822">
    <property type="entry name" value="PKS_KR"/>
    <property type="match status" value="1"/>
</dbReference>
<evidence type="ECO:0000256" key="2">
    <source>
        <dbReference type="ARBA" id="ARBA00023002"/>
    </source>
</evidence>
<dbReference type="InterPro" id="IPR002347">
    <property type="entry name" value="SDR_fam"/>
</dbReference>
<dbReference type="Pfam" id="PF13561">
    <property type="entry name" value="adh_short_C2"/>
    <property type="match status" value="1"/>
</dbReference>
<evidence type="ECO:0000259" key="3">
    <source>
        <dbReference type="SMART" id="SM00822"/>
    </source>
</evidence>
<reference evidence="4 5" key="1">
    <citation type="submission" date="2016-10" db="EMBL/GenBank/DDBJ databases">
        <authorList>
            <person name="de Groot N.N."/>
        </authorList>
    </citation>
    <scope>NUCLEOTIDE SEQUENCE [LARGE SCALE GENOMIC DNA]</scope>
    <source>
        <strain evidence="4 5">AB35.6</strain>
    </source>
</reference>
<feature type="domain" description="Ketoreductase" evidence="3">
    <location>
        <begin position="7"/>
        <end position="187"/>
    </location>
</feature>
<gene>
    <name evidence="4" type="ORF">SAMN05443244_2171</name>
</gene>
<comment type="similarity">
    <text evidence="1">Belongs to the short-chain dehydrogenases/reductases (SDR) family.</text>
</comment>
<name>A0A1H4N925_9BACT</name>
<evidence type="ECO:0000256" key="1">
    <source>
        <dbReference type="ARBA" id="ARBA00006484"/>
    </source>
</evidence>
<organism evidence="4 5">
    <name type="scientific">Terriglobus roseus</name>
    <dbReference type="NCBI Taxonomy" id="392734"/>
    <lineage>
        <taxon>Bacteria</taxon>
        <taxon>Pseudomonadati</taxon>
        <taxon>Acidobacteriota</taxon>
        <taxon>Terriglobia</taxon>
        <taxon>Terriglobales</taxon>
        <taxon>Acidobacteriaceae</taxon>
        <taxon>Terriglobus</taxon>
    </lineage>
</organism>